<dbReference type="AlphaFoldDB" id="A0A923RQW6"/>
<comment type="caution">
    <text evidence="1">The sequence shown here is derived from an EMBL/GenBank/DDBJ whole genome shotgun (WGS) entry which is preliminary data.</text>
</comment>
<evidence type="ECO:0000313" key="1">
    <source>
        <dbReference type="EMBL" id="MBC5687767.1"/>
    </source>
</evidence>
<keyword evidence="2" id="KW-1185">Reference proteome</keyword>
<dbReference type="EMBL" id="JACOPF010000001">
    <property type="protein sequence ID" value="MBC5687767.1"/>
    <property type="molecule type" value="Genomic_DNA"/>
</dbReference>
<proteinExistence type="predicted"/>
<name>A0A923RQW6_9FIRM</name>
<dbReference type="RefSeq" id="WP_186874435.1">
    <property type="nucleotide sequence ID" value="NZ_JACOPF010000001.1"/>
</dbReference>
<sequence length="50" mass="6338">MSIDYWCKCKECKNVDPTERKGYKWYCTEYKTYEDPDDVRECRKFKDRRK</sequence>
<accession>A0A923RQW6</accession>
<reference evidence="1" key="1">
    <citation type="submission" date="2020-08" db="EMBL/GenBank/DDBJ databases">
        <title>Genome public.</title>
        <authorList>
            <person name="Liu C."/>
            <person name="Sun Q."/>
        </authorList>
    </citation>
    <scope>NUCLEOTIDE SEQUENCE</scope>
    <source>
        <strain evidence="1">NSJ-55</strain>
    </source>
</reference>
<organism evidence="1 2">
    <name type="scientific">Mediterraneibacter hominis</name>
    <dbReference type="NCBI Taxonomy" id="2763054"/>
    <lineage>
        <taxon>Bacteria</taxon>
        <taxon>Bacillati</taxon>
        <taxon>Bacillota</taxon>
        <taxon>Clostridia</taxon>
        <taxon>Lachnospirales</taxon>
        <taxon>Lachnospiraceae</taxon>
        <taxon>Mediterraneibacter</taxon>
    </lineage>
</organism>
<dbReference type="Proteomes" id="UP000652477">
    <property type="component" value="Unassembled WGS sequence"/>
</dbReference>
<evidence type="ECO:0000313" key="2">
    <source>
        <dbReference type="Proteomes" id="UP000652477"/>
    </source>
</evidence>
<gene>
    <name evidence="1" type="ORF">H8S37_02295</name>
</gene>
<protein>
    <submittedName>
        <fullName evidence="1">Uncharacterized protein</fullName>
    </submittedName>
</protein>